<keyword evidence="2" id="KW-1185">Reference proteome</keyword>
<organism evidence="1 2">
    <name type="scientific">Massilia agri</name>
    <dbReference type="NCBI Taxonomy" id="1886785"/>
    <lineage>
        <taxon>Bacteria</taxon>
        <taxon>Pseudomonadati</taxon>
        <taxon>Pseudomonadota</taxon>
        <taxon>Betaproteobacteria</taxon>
        <taxon>Burkholderiales</taxon>
        <taxon>Oxalobacteraceae</taxon>
        <taxon>Telluria group</taxon>
        <taxon>Massilia</taxon>
    </lineage>
</organism>
<reference evidence="1 2" key="1">
    <citation type="submission" date="2022-08" db="EMBL/GenBank/DDBJ databases">
        <title>Reclassification of Massilia species as members of the genera Telluria, Duganella, Pseudoduganella, Mokoshia gen. nov. and Zemynaea gen. nov. using orthogonal and non-orthogonal genome-based approaches.</title>
        <authorList>
            <person name="Bowman J.P."/>
        </authorList>
    </citation>
    <scope>NUCLEOTIDE SEQUENCE [LARGE SCALE GENOMIC DNA]</scope>
    <source>
        <strain evidence="1 2">JCM 31661</strain>
    </source>
</reference>
<protein>
    <submittedName>
        <fullName evidence="1">Uncharacterized protein</fullName>
    </submittedName>
</protein>
<evidence type="ECO:0000313" key="1">
    <source>
        <dbReference type="EMBL" id="MCS0597363.1"/>
    </source>
</evidence>
<dbReference type="RefSeq" id="WP_258828385.1">
    <property type="nucleotide sequence ID" value="NZ_JANUHA010000008.1"/>
</dbReference>
<dbReference type="Proteomes" id="UP001206572">
    <property type="component" value="Unassembled WGS sequence"/>
</dbReference>
<comment type="caution">
    <text evidence="1">The sequence shown here is derived from an EMBL/GenBank/DDBJ whole genome shotgun (WGS) entry which is preliminary data.</text>
</comment>
<gene>
    <name evidence="1" type="ORF">NX780_13505</name>
</gene>
<name>A0ABT2ANN0_9BURK</name>
<dbReference type="EMBL" id="JANUHA010000008">
    <property type="protein sequence ID" value="MCS0597363.1"/>
    <property type="molecule type" value="Genomic_DNA"/>
</dbReference>
<accession>A0ABT2ANN0</accession>
<proteinExistence type="predicted"/>
<evidence type="ECO:0000313" key="2">
    <source>
        <dbReference type="Proteomes" id="UP001206572"/>
    </source>
</evidence>
<sequence>MSALFFRPRYAPKEVAREALIYSGVQESITKNVPGKAWPAALNRSDTRWYREDLQRSRVHFLVVEAAAMNRSVLP</sequence>